<reference evidence="1 2" key="1">
    <citation type="submission" date="2018-10" db="EMBL/GenBank/DDBJ databases">
        <title>Falsibacillus sp. genome draft.</title>
        <authorList>
            <person name="Shi S."/>
        </authorList>
    </citation>
    <scope>NUCLEOTIDE SEQUENCE [LARGE SCALE GENOMIC DNA]</scope>
    <source>
        <strain evidence="1 2">GY 10110</strain>
    </source>
</reference>
<keyword evidence="1" id="KW-0808">Transferase</keyword>
<gene>
    <name evidence="1" type="ORF">D9X91_12510</name>
</gene>
<sequence length="375" mass="43819">MSREFQVCRNCVMDTTDPDITFDENGICDFCNGYKKNILPAVERNTFEDLEEIAKKIRETGKNNDYDCVIGISGGVDSSYLTYIAKEKLGLRPLILTVDTGWNLNVANENVYRLIRSMNLDLETVVVDWEEMKDLQLAFLKSQVPYQDLPQDHAIFAGLYNYAMKHGIKYVLTGANFSTEGVKPPQEWTYVNDIRFMKDIHKKFGKTPLKTFPLCGMMKNRVYYRMLRGMKVVHPLNYIEYDKDKATSELSEKFGWQKYENKHYENVFTRFYEGYYLPIKFGYDKRKCYFSSEILAGQMSRKEALNLLSSQPYDEKIAMEDLEYIAGKLEVSKEELIKIIHGENKTFRDYKNSNTILKSAIKLAMRLGMEKRNFR</sequence>
<dbReference type="RefSeq" id="WP_121680972.1">
    <property type="nucleotide sequence ID" value="NZ_RCVZ01000008.1"/>
</dbReference>
<dbReference type="AlphaFoldDB" id="A0A3L7JXG0"/>
<evidence type="ECO:0000313" key="1">
    <source>
        <dbReference type="EMBL" id="RLQ94809.1"/>
    </source>
</evidence>
<dbReference type="NCBIfam" id="TIGR03573">
    <property type="entry name" value="WbuX"/>
    <property type="match status" value="1"/>
</dbReference>
<evidence type="ECO:0000313" key="2">
    <source>
        <dbReference type="Proteomes" id="UP000276770"/>
    </source>
</evidence>
<organism evidence="1 2">
    <name type="scientific">Falsibacillus albus</name>
    <dbReference type="NCBI Taxonomy" id="2478915"/>
    <lineage>
        <taxon>Bacteria</taxon>
        <taxon>Bacillati</taxon>
        <taxon>Bacillota</taxon>
        <taxon>Bacilli</taxon>
        <taxon>Bacillales</taxon>
        <taxon>Bacillaceae</taxon>
        <taxon>Falsibacillus</taxon>
    </lineage>
</organism>
<proteinExistence type="predicted"/>
<dbReference type="SUPFAM" id="SSF52402">
    <property type="entry name" value="Adenine nucleotide alpha hydrolases-like"/>
    <property type="match status" value="1"/>
</dbReference>
<protein>
    <submittedName>
        <fullName evidence="1">N-acetyl sugar amidotransferase</fullName>
    </submittedName>
</protein>
<dbReference type="PANTHER" id="PTHR43169">
    <property type="entry name" value="EXSB FAMILY PROTEIN"/>
    <property type="match status" value="1"/>
</dbReference>
<dbReference type="OrthoDB" id="702at2"/>
<dbReference type="InterPro" id="IPR020022">
    <property type="entry name" value="N-acetyl_sugar_amidoTrfase"/>
</dbReference>
<dbReference type="Gene3D" id="3.40.50.620">
    <property type="entry name" value="HUPs"/>
    <property type="match status" value="1"/>
</dbReference>
<name>A0A3L7JXG0_9BACI</name>
<dbReference type="EMBL" id="RCVZ01000008">
    <property type="protein sequence ID" value="RLQ94809.1"/>
    <property type="molecule type" value="Genomic_DNA"/>
</dbReference>
<accession>A0A3L7JXG0</accession>
<dbReference type="PANTHER" id="PTHR43169:SF3">
    <property type="entry name" value="ATPASE, PP-LOOP SUPERFAMILY-RELATED"/>
    <property type="match status" value="1"/>
</dbReference>
<comment type="caution">
    <text evidence="1">The sequence shown here is derived from an EMBL/GenBank/DDBJ whole genome shotgun (WGS) entry which is preliminary data.</text>
</comment>
<dbReference type="InterPro" id="IPR052188">
    <property type="entry name" value="Ni-pincer_cofactor_biosynth"/>
</dbReference>
<dbReference type="GO" id="GO:0016740">
    <property type="term" value="F:transferase activity"/>
    <property type="evidence" value="ECO:0007669"/>
    <property type="project" value="UniProtKB-KW"/>
</dbReference>
<keyword evidence="2" id="KW-1185">Reference proteome</keyword>
<dbReference type="Proteomes" id="UP000276770">
    <property type="component" value="Unassembled WGS sequence"/>
</dbReference>
<dbReference type="InterPro" id="IPR014729">
    <property type="entry name" value="Rossmann-like_a/b/a_fold"/>
</dbReference>